<comment type="caution">
    <text evidence="1">The sequence shown here is derived from an EMBL/GenBank/DDBJ whole genome shotgun (WGS) entry which is preliminary data.</text>
</comment>
<name>A0A9N9FBT2_9GLOM</name>
<protein>
    <submittedName>
        <fullName evidence="1">18945_t:CDS:1</fullName>
    </submittedName>
</protein>
<dbReference type="AlphaFoldDB" id="A0A9N9FBT2"/>
<dbReference type="InterPro" id="IPR013083">
    <property type="entry name" value="Znf_RING/FYVE/PHD"/>
</dbReference>
<organism evidence="1 2">
    <name type="scientific">Racocetra fulgida</name>
    <dbReference type="NCBI Taxonomy" id="60492"/>
    <lineage>
        <taxon>Eukaryota</taxon>
        <taxon>Fungi</taxon>
        <taxon>Fungi incertae sedis</taxon>
        <taxon>Mucoromycota</taxon>
        <taxon>Glomeromycotina</taxon>
        <taxon>Glomeromycetes</taxon>
        <taxon>Diversisporales</taxon>
        <taxon>Gigasporaceae</taxon>
        <taxon>Racocetra</taxon>
    </lineage>
</organism>
<proteinExistence type="predicted"/>
<reference evidence="1" key="1">
    <citation type="submission" date="2021-06" db="EMBL/GenBank/DDBJ databases">
        <authorList>
            <person name="Kallberg Y."/>
            <person name="Tangrot J."/>
            <person name="Rosling A."/>
        </authorList>
    </citation>
    <scope>NUCLEOTIDE SEQUENCE</scope>
    <source>
        <strain evidence="1">IN212</strain>
    </source>
</reference>
<gene>
    <name evidence="1" type="ORF">RFULGI_LOCUS3447</name>
</gene>
<feature type="non-terminal residue" evidence="1">
    <location>
        <position position="74"/>
    </location>
</feature>
<accession>A0A9N9FBT2</accession>
<sequence>MKKTDEFLKLTTNCAHENVICRDCASKELLKSSYNTNDDNNITCFAPGCKQLITTADIRRIRDSNTEAVDNAFQ</sequence>
<evidence type="ECO:0000313" key="2">
    <source>
        <dbReference type="Proteomes" id="UP000789396"/>
    </source>
</evidence>
<evidence type="ECO:0000313" key="1">
    <source>
        <dbReference type="EMBL" id="CAG8523140.1"/>
    </source>
</evidence>
<dbReference type="OrthoDB" id="1431934at2759"/>
<dbReference type="Proteomes" id="UP000789396">
    <property type="component" value="Unassembled WGS sequence"/>
</dbReference>
<keyword evidence="2" id="KW-1185">Reference proteome</keyword>
<dbReference type="EMBL" id="CAJVPZ010003022">
    <property type="protein sequence ID" value="CAG8523140.1"/>
    <property type="molecule type" value="Genomic_DNA"/>
</dbReference>
<dbReference type="Gene3D" id="3.30.40.10">
    <property type="entry name" value="Zinc/RING finger domain, C3HC4 (zinc finger)"/>
    <property type="match status" value="1"/>
</dbReference>